<protein>
    <submittedName>
        <fullName evidence="1">Uncharacterized protein</fullName>
    </submittedName>
</protein>
<proteinExistence type="predicted"/>
<keyword evidence="2" id="KW-1185">Reference proteome</keyword>
<reference evidence="1 2" key="1">
    <citation type="submission" date="2020-08" db="EMBL/GenBank/DDBJ databases">
        <title>Genomic Encyclopedia of Type Strains, Phase IV (KMG-IV): sequencing the most valuable type-strain genomes for metagenomic binning, comparative biology and taxonomic classification.</title>
        <authorList>
            <person name="Goeker M."/>
        </authorList>
    </citation>
    <scope>NUCLEOTIDE SEQUENCE [LARGE SCALE GENOMIC DNA]</scope>
    <source>
        <strain evidence="1 2">DSM 102238</strain>
    </source>
</reference>
<dbReference type="RefSeq" id="WP_183197938.1">
    <property type="nucleotide sequence ID" value="NZ_JACIEK010000001.1"/>
</dbReference>
<gene>
    <name evidence="1" type="ORF">GGR04_000733</name>
</gene>
<name>A0A7W6ECS2_9HYPH</name>
<sequence length="91" mass="10283">MRAARQIPLFDLGDPDITPAMLKHLRLLEVARPAGIPRHGVGYADFAGRRIARIDAIRLSNRDLARLDWRGRTPRLKITRQGLKVLAALEH</sequence>
<comment type="caution">
    <text evidence="1">The sequence shown here is derived from an EMBL/GenBank/DDBJ whole genome shotgun (WGS) entry which is preliminary data.</text>
</comment>
<organism evidence="1 2">
    <name type="scientific">Aureimonas pseudogalii</name>
    <dbReference type="NCBI Taxonomy" id="1744844"/>
    <lineage>
        <taxon>Bacteria</taxon>
        <taxon>Pseudomonadati</taxon>
        <taxon>Pseudomonadota</taxon>
        <taxon>Alphaproteobacteria</taxon>
        <taxon>Hyphomicrobiales</taxon>
        <taxon>Aurantimonadaceae</taxon>
        <taxon>Aureimonas</taxon>
    </lineage>
</organism>
<dbReference type="AlphaFoldDB" id="A0A7W6ECS2"/>
<evidence type="ECO:0000313" key="1">
    <source>
        <dbReference type="EMBL" id="MBB3996912.1"/>
    </source>
</evidence>
<evidence type="ECO:0000313" key="2">
    <source>
        <dbReference type="Proteomes" id="UP000542776"/>
    </source>
</evidence>
<dbReference type="EMBL" id="JACIEK010000001">
    <property type="protein sequence ID" value="MBB3996912.1"/>
    <property type="molecule type" value="Genomic_DNA"/>
</dbReference>
<dbReference type="Proteomes" id="UP000542776">
    <property type="component" value="Unassembled WGS sequence"/>
</dbReference>
<accession>A0A7W6ECS2</accession>